<evidence type="ECO:0000256" key="3">
    <source>
        <dbReference type="ARBA" id="ARBA00023163"/>
    </source>
</evidence>
<feature type="region of interest" description="Disordered" evidence="4">
    <location>
        <begin position="1"/>
        <end position="56"/>
    </location>
</feature>
<dbReference type="SUPFAM" id="SSF48008">
    <property type="entry name" value="GntR ligand-binding domain-like"/>
    <property type="match status" value="1"/>
</dbReference>
<dbReference type="CDD" id="cd07377">
    <property type="entry name" value="WHTH_GntR"/>
    <property type="match status" value="1"/>
</dbReference>
<dbReference type="Gene3D" id="1.10.10.10">
    <property type="entry name" value="Winged helix-like DNA-binding domain superfamily/Winged helix DNA-binding domain"/>
    <property type="match status" value="1"/>
</dbReference>
<proteinExistence type="predicted"/>
<keyword evidence="7" id="KW-1185">Reference proteome</keyword>
<feature type="domain" description="HTH gntR-type" evidence="5">
    <location>
        <begin position="88"/>
        <end position="155"/>
    </location>
</feature>
<evidence type="ECO:0000259" key="5">
    <source>
        <dbReference type="PROSITE" id="PS50949"/>
    </source>
</evidence>
<dbReference type="Pfam" id="PF07729">
    <property type="entry name" value="FCD"/>
    <property type="match status" value="1"/>
</dbReference>
<accession>A0ABP7ENN0</accession>
<feature type="region of interest" description="Disordered" evidence="4">
    <location>
        <begin position="184"/>
        <end position="214"/>
    </location>
</feature>
<dbReference type="SUPFAM" id="SSF46785">
    <property type="entry name" value="Winged helix' DNA-binding domain"/>
    <property type="match status" value="1"/>
</dbReference>
<sequence>MRVSWDVPEPGGGRGRERTASGGVGVSGVSGETGVTSETGARGVSGASGGDGAGADGAAQARAVLHGAGLTAGEREILRVLGRSEDLDSVGSQIVVSLGASIIEGRLRPGEDLNSVDLARRFGSSRTPVREALAILEREGLVEVPARKRPRVRRLGIAEVREIYELRAELYALVSRRIVEHCPDTAAGDRGADGPGSGGADGRGGQGAGADGGSLDELRAAQAELEAAAAAGDPERFFWSIVGFRNTEARLAANETVRGVLDSVGIRTLQLRHLSLSLPGRVETSVADHRRLMKAYTDREADLAAALTRSIVRRSLAALESSGWNGFSA</sequence>
<evidence type="ECO:0000313" key="7">
    <source>
        <dbReference type="Proteomes" id="UP001499884"/>
    </source>
</evidence>
<dbReference type="InterPro" id="IPR036388">
    <property type="entry name" value="WH-like_DNA-bd_sf"/>
</dbReference>
<dbReference type="PROSITE" id="PS50949">
    <property type="entry name" value="HTH_GNTR"/>
    <property type="match status" value="1"/>
</dbReference>
<dbReference type="PANTHER" id="PTHR43537">
    <property type="entry name" value="TRANSCRIPTIONAL REGULATOR, GNTR FAMILY"/>
    <property type="match status" value="1"/>
</dbReference>
<dbReference type="EMBL" id="BAABEP010000008">
    <property type="protein sequence ID" value="GAA3721270.1"/>
    <property type="molecule type" value="Genomic_DNA"/>
</dbReference>
<evidence type="ECO:0000313" key="6">
    <source>
        <dbReference type="EMBL" id="GAA3721270.1"/>
    </source>
</evidence>
<reference evidence="7" key="1">
    <citation type="journal article" date="2019" name="Int. J. Syst. Evol. Microbiol.">
        <title>The Global Catalogue of Microorganisms (GCM) 10K type strain sequencing project: providing services to taxonomists for standard genome sequencing and annotation.</title>
        <authorList>
            <consortium name="The Broad Institute Genomics Platform"/>
            <consortium name="The Broad Institute Genome Sequencing Center for Infectious Disease"/>
            <person name="Wu L."/>
            <person name="Ma J."/>
        </authorList>
    </citation>
    <scope>NUCLEOTIDE SEQUENCE [LARGE SCALE GENOMIC DNA]</scope>
    <source>
        <strain evidence="7">JCM 30846</strain>
    </source>
</reference>
<dbReference type="InterPro" id="IPR000524">
    <property type="entry name" value="Tscrpt_reg_HTH_GntR"/>
</dbReference>
<keyword evidence="3" id="KW-0804">Transcription</keyword>
<evidence type="ECO:0000256" key="2">
    <source>
        <dbReference type="ARBA" id="ARBA00023125"/>
    </source>
</evidence>
<gene>
    <name evidence="6" type="ORF">GCM10023082_18550</name>
</gene>
<dbReference type="InterPro" id="IPR011711">
    <property type="entry name" value="GntR_C"/>
</dbReference>
<keyword evidence="1" id="KW-0805">Transcription regulation</keyword>
<protein>
    <recommendedName>
        <fullName evidence="5">HTH gntR-type domain-containing protein</fullName>
    </recommendedName>
</protein>
<feature type="compositionally biased region" description="Low complexity" evidence="4">
    <location>
        <begin position="29"/>
        <end position="45"/>
    </location>
</feature>
<dbReference type="PANTHER" id="PTHR43537:SF24">
    <property type="entry name" value="GLUCONATE OPERON TRANSCRIPTIONAL REPRESSOR"/>
    <property type="match status" value="1"/>
</dbReference>
<dbReference type="Gene3D" id="1.20.120.530">
    <property type="entry name" value="GntR ligand-binding domain-like"/>
    <property type="match status" value="1"/>
</dbReference>
<evidence type="ECO:0000256" key="1">
    <source>
        <dbReference type="ARBA" id="ARBA00023015"/>
    </source>
</evidence>
<feature type="compositionally biased region" description="Gly residues" evidence="4">
    <location>
        <begin position="46"/>
        <end position="55"/>
    </location>
</feature>
<dbReference type="InterPro" id="IPR008920">
    <property type="entry name" value="TF_FadR/GntR_C"/>
</dbReference>
<dbReference type="Proteomes" id="UP001499884">
    <property type="component" value="Unassembled WGS sequence"/>
</dbReference>
<organism evidence="6 7">
    <name type="scientific">Streptomyces tremellae</name>
    <dbReference type="NCBI Taxonomy" id="1124239"/>
    <lineage>
        <taxon>Bacteria</taxon>
        <taxon>Bacillati</taxon>
        <taxon>Actinomycetota</taxon>
        <taxon>Actinomycetes</taxon>
        <taxon>Kitasatosporales</taxon>
        <taxon>Streptomycetaceae</taxon>
        <taxon>Streptomyces</taxon>
    </lineage>
</organism>
<name>A0ABP7ENN0_9ACTN</name>
<feature type="compositionally biased region" description="Gly residues" evidence="4">
    <location>
        <begin position="193"/>
        <end position="212"/>
    </location>
</feature>
<keyword evidence="2" id="KW-0238">DNA-binding</keyword>
<dbReference type="SMART" id="SM00345">
    <property type="entry name" value="HTH_GNTR"/>
    <property type="match status" value="1"/>
</dbReference>
<comment type="caution">
    <text evidence="6">The sequence shown here is derived from an EMBL/GenBank/DDBJ whole genome shotgun (WGS) entry which is preliminary data.</text>
</comment>
<dbReference type="Pfam" id="PF00392">
    <property type="entry name" value="GntR"/>
    <property type="match status" value="1"/>
</dbReference>
<evidence type="ECO:0000256" key="4">
    <source>
        <dbReference type="SAM" id="MobiDB-lite"/>
    </source>
</evidence>
<dbReference type="InterPro" id="IPR036390">
    <property type="entry name" value="WH_DNA-bd_sf"/>
</dbReference>